<comment type="caution">
    <text evidence="1">The sequence shown here is derived from an EMBL/GenBank/DDBJ whole genome shotgun (WGS) entry which is preliminary data.</text>
</comment>
<dbReference type="RefSeq" id="WP_267223439.1">
    <property type="nucleotide sequence ID" value="NZ_JAPCWC010000023.1"/>
</dbReference>
<proteinExistence type="predicted"/>
<evidence type="ECO:0000313" key="2">
    <source>
        <dbReference type="Proteomes" id="UP001589858"/>
    </source>
</evidence>
<protein>
    <submittedName>
        <fullName evidence="1">Uncharacterized protein</fullName>
    </submittedName>
</protein>
<evidence type="ECO:0000313" key="1">
    <source>
        <dbReference type="EMBL" id="MFC0686810.1"/>
    </source>
</evidence>
<reference evidence="1 2" key="1">
    <citation type="submission" date="2024-09" db="EMBL/GenBank/DDBJ databases">
        <authorList>
            <person name="Sun Q."/>
            <person name="Mori K."/>
        </authorList>
    </citation>
    <scope>NUCLEOTIDE SEQUENCE [LARGE SCALE GENOMIC DNA]</scope>
    <source>
        <strain evidence="1 2">CICC 11035S</strain>
    </source>
</reference>
<keyword evidence="2" id="KW-1185">Reference proteome</keyword>
<organism evidence="1 2">
    <name type="scientific">Novosphingobium clariflavum</name>
    <dbReference type="NCBI Taxonomy" id="2029884"/>
    <lineage>
        <taxon>Bacteria</taxon>
        <taxon>Pseudomonadati</taxon>
        <taxon>Pseudomonadota</taxon>
        <taxon>Alphaproteobacteria</taxon>
        <taxon>Sphingomonadales</taxon>
        <taxon>Sphingomonadaceae</taxon>
        <taxon>Novosphingobium</taxon>
    </lineage>
</organism>
<gene>
    <name evidence="1" type="ORF">ACFFF8_19690</name>
</gene>
<name>A0ABV6SC28_9SPHN</name>
<accession>A0ABV6SC28</accession>
<sequence>MVDQETATELQQIVAELTTLLARLDACGQHVPAVHLQMTIDAIRSNGKFDEPEFAPAS</sequence>
<dbReference type="Proteomes" id="UP001589858">
    <property type="component" value="Unassembled WGS sequence"/>
</dbReference>
<dbReference type="EMBL" id="JBHLTM010000076">
    <property type="protein sequence ID" value="MFC0686810.1"/>
    <property type="molecule type" value="Genomic_DNA"/>
</dbReference>